<keyword evidence="3" id="KW-1003">Cell membrane</keyword>
<evidence type="ECO:0000256" key="10">
    <source>
        <dbReference type="ARBA" id="ARBA00030775"/>
    </source>
</evidence>
<dbReference type="Proteomes" id="UP000245461">
    <property type="component" value="Unassembled WGS sequence"/>
</dbReference>
<dbReference type="GO" id="GO:0015628">
    <property type="term" value="P:protein secretion by the type II secretion system"/>
    <property type="evidence" value="ECO:0007669"/>
    <property type="project" value="InterPro"/>
</dbReference>
<keyword evidence="5" id="KW-0997">Cell inner membrane</keyword>
<gene>
    <name evidence="14" type="ORF">DKG74_07490</name>
</gene>
<evidence type="ECO:0000256" key="5">
    <source>
        <dbReference type="ARBA" id="ARBA00022519"/>
    </source>
</evidence>
<feature type="compositionally biased region" description="Low complexity" evidence="11">
    <location>
        <begin position="1"/>
        <end position="12"/>
    </location>
</feature>
<feature type="domain" description="General secretion pathway GspH" evidence="13">
    <location>
        <begin position="62"/>
        <end position="146"/>
    </location>
</feature>
<dbReference type="NCBIfam" id="TIGR02532">
    <property type="entry name" value="IV_pilin_GFxxxE"/>
    <property type="match status" value="1"/>
</dbReference>
<evidence type="ECO:0000256" key="8">
    <source>
        <dbReference type="ARBA" id="ARBA00023136"/>
    </source>
</evidence>
<keyword evidence="15" id="KW-1185">Reference proteome</keyword>
<proteinExistence type="inferred from homology"/>
<evidence type="ECO:0000256" key="4">
    <source>
        <dbReference type="ARBA" id="ARBA00022481"/>
    </source>
</evidence>
<comment type="similarity">
    <text evidence="9">Belongs to the GSP H family.</text>
</comment>
<name>A0A317EC55_9PROT</name>
<dbReference type="SUPFAM" id="SSF54523">
    <property type="entry name" value="Pili subunits"/>
    <property type="match status" value="1"/>
</dbReference>
<evidence type="ECO:0000256" key="1">
    <source>
        <dbReference type="ARBA" id="ARBA00004377"/>
    </source>
</evidence>
<dbReference type="GO" id="GO:0015627">
    <property type="term" value="C:type II protein secretion system complex"/>
    <property type="evidence" value="ECO:0007669"/>
    <property type="project" value="InterPro"/>
</dbReference>
<dbReference type="OrthoDB" id="7366901at2"/>
<evidence type="ECO:0000256" key="2">
    <source>
        <dbReference type="ARBA" id="ARBA00021549"/>
    </source>
</evidence>
<comment type="subcellular location">
    <subcellularLocation>
        <location evidence="1">Cell inner membrane</location>
        <topology evidence="1">Single-pass membrane protein</topology>
    </subcellularLocation>
</comment>
<dbReference type="Pfam" id="PF07963">
    <property type="entry name" value="N_methyl"/>
    <property type="match status" value="1"/>
</dbReference>
<keyword evidence="6 12" id="KW-0812">Transmembrane</keyword>
<evidence type="ECO:0000256" key="11">
    <source>
        <dbReference type="SAM" id="MobiDB-lite"/>
    </source>
</evidence>
<evidence type="ECO:0000256" key="9">
    <source>
        <dbReference type="ARBA" id="ARBA00025772"/>
    </source>
</evidence>
<dbReference type="AlphaFoldDB" id="A0A317EC55"/>
<keyword evidence="8 12" id="KW-0472">Membrane</keyword>
<protein>
    <recommendedName>
        <fullName evidence="2">Type II secretion system protein H</fullName>
    </recommendedName>
    <alternativeName>
        <fullName evidence="10">General secretion pathway protein H</fullName>
    </alternativeName>
</protein>
<reference evidence="14 15" key="1">
    <citation type="submission" date="2018-05" db="EMBL/GenBank/DDBJ databases">
        <title>Zavarzinia sp. HR-AS.</title>
        <authorList>
            <person name="Lee Y."/>
            <person name="Jeon C.O."/>
        </authorList>
    </citation>
    <scope>NUCLEOTIDE SEQUENCE [LARGE SCALE GENOMIC DNA]</scope>
    <source>
        <strain evidence="14 15">HR-AS</strain>
    </source>
</reference>
<dbReference type="EMBL" id="QGLE01000003">
    <property type="protein sequence ID" value="PWR24637.1"/>
    <property type="molecule type" value="Genomic_DNA"/>
</dbReference>
<evidence type="ECO:0000256" key="6">
    <source>
        <dbReference type="ARBA" id="ARBA00022692"/>
    </source>
</evidence>
<dbReference type="GO" id="GO:0005886">
    <property type="term" value="C:plasma membrane"/>
    <property type="evidence" value="ECO:0007669"/>
    <property type="project" value="UniProtKB-SubCell"/>
</dbReference>
<dbReference type="Pfam" id="PF12019">
    <property type="entry name" value="GspH"/>
    <property type="match status" value="1"/>
</dbReference>
<dbReference type="InterPro" id="IPR022346">
    <property type="entry name" value="T2SS_GspH"/>
</dbReference>
<sequence length="157" mass="15911">MSIPSATTAPRAARARRRMSATGERGATLIEVMVALAILALAGAIVYPTMDRGFAQMQFRRAAEQLSADLRGARGLALTAGRPVALVLSGDGGGYDPGTGAARRAVDGITLSGTPRVTFFADGSTSGGAIALVAARGTRRAEVTVDVVTGAVALRGL</sequence>
<feature type="transmembrane region" description="Helical" evidence="12">
    <location>
        <begin position="26"/>
        <end position="47"/>
    </location>
</feature>
<dbReference type="Gene3D" id="3.30.700.10">
    <property type="entry name" value="Glycoprotein, Type 4 Pilin"/>
    <property type="match status" value="1"/>
</dbReference>
<evidence type="ECO:0000256" key="12">
    <source>
        <dbReference type="SAM" id="Phobius"/>
    </source>
</evidence>
<evidence type="ECO:0000256" key="7">
    <source>
        <dbReference type="ARBA" id="ARBA00022989"/>
    </source>
</evidence>
<evidence type="ECO:0000259" key="13">
    <source>
        <dbReference type="Pfam" id="PF12019"/>
    </source>
</evidence>
<evidence type="ECO:0000313" key="14">
    <source>
        <dbReference type="EMBL" id="PWR24637.1"/>
    </source>
</evidence>
<feature type="region of interest" description="Disordered" evidence="11">
    <location>
        <begin position="1"/>
        <end position="20"/>
    </location>
</feature>
<evidence type="ECO:0000313" key="15">
    <source>
        <dbReference type="Proteomes" id="UP000245461"/>
    </source>
</evidence>
<dbReference type="InterPro" id="IPR012902">
    <property type="entry name" value="N_methyl_site"/>
</dbReference>
<keyword evidence="7 12" id="KW-1133">Transmembrane helix</keyword>
<accession>A0A317EC55</accession>
<organism evidence="14 15">
    <name type="scientific">Zavarzinia aquatilis</name>
    <dbReference type="NCBI Taxonomy" id="2211142"/>
    <lineage>
        <taxon>Bacteria</taxon>
        <taxon>Pseudomonadati</taxon>
        <taxon>Pseudomonadota</taxon>
        <taxon>Alphaproteobacteria</taxon>
        <taxon>Rhodospirillales</taxon>
        <taxon>Zavarziniaceae</taxon>
        <taxon>Zavarzinia</taxon>
    </lineage>
</organism>
<evidence type="ECO:0000256" key="3">
    <source>
        <dbReference type="ARBA" id="ARBA00022475"/>
    </source>
</evidence>
<keyword evidence="4" id="KW-0488">Methylation</keyword>
<dbReference type="InterPro" id="IPR045584">
    <property type="entry name" value="Pilin-like"/>
</dbReference>
<comment type="caution">
    <text evidence="14">The sequence shown here is derived from an EMBL/GenBank/DDBJ whole genome shotgun (WGS) entry which is preliminary data.</text>
</comment>